<evidence type="ECO:0000313" key="1">
    <source>
        <dbReference type="EMBL" id="KYJ87044.1"/>
    </source>
</evidence>
<accession>A0A151CHY0</accession>
<name>A0A151CHY0_9BACT</name>
<dbReference type="Proteomes" id="UP000075359">
    <property type="component" value="Unassembled WGS sequence"/>
</dbReference>
<dbReference type="EMBL" id="LNKT01000006">
    <property type="protein sequence ID" value="KYJ87044.1"/>
    <property type="molecule type" value="Genomic_DNA"/>
</dbReference>
<dbReference type="RefSeq" id="WP_067329444.1">
    <property type="nucleotide sequence ID" value="NZ_LNKT01000006.1"/>
</dbReference>
<evidence type="ECO:0000313" key="2">
    <source>
        <dbReference type="Proteomes" id="UP000075359"/>
    </source>
</evidence>
<dbReference type="STRING" id="1630136.AS592_02340"/>
<organism evidence="1 2">
    <name type="scientific">Sulfurovum riftiae</name>
    <dbReference type="NCBI Taxonomy" id="1630136"/>
    <lineage>
        <taxon>Bacteria</taxon>
        <taxon>Pseudomonadati</taxon>
        <taxon>Campylobacterota</taxon>
        <taxon>Epsilonproteobacteria</taxon>
        <taxon>Campylobacterales</taxon>
        <taxon>Sulfurovaceae</taxon>
        <taxon>Sulfurovum</taxon>
    </lineage>
</organism>
<reference evidence="1 2" key="1">
    <citation type="submission" date="2015-11" db="EMBL/GenBank/DDBJ databases">
        <title>Draft genome of Sulfurovum riftiae 1812E, a member of the Epsilonproteobacteria isolated from the tube of the deep-sea hydrothermal vent tubewom Riftia pachyptila.</title>
        <authorList>
            <person name="Vetriani C."/>
            <person name="Giovannelli D."/>
        </authorList>
    </citation>
    <scope>NUCLEOTIDE SEQUENCE [LARGE SCALE GENOMIC DNA]</scope>
    <source>
        <strain evidence="1 2">1812E</strain>
    </source>
</reference>
<dbReference type="OrthoDB" id="9255799at2"/>
<gene>
    <name evidence="1" type="ORF">AS592_02340</name>
</gene>
<comment type="caution">
    <text evidence="1">The sequence shown here is derived from an EMBL/GenBank/DDBJ whole genome shotgun (WGS) entry which is preliminary data.</text>
</comment>
<proteinExistence type="predicted"/>
<protein>
    <submittedName>
        <fullName evidence="1">Uncharacterized protein</fullName>
    </submittedName>
</protein>
<sequence length="157" mass="18181">MEIVGESNIIHLKTNDVVNISSDYIREGRQYESWQINEVIIDNKTAIMDVSMSAIYPPEASKEKFHLSIYLAEEMASQLMIIYGHIWAKLTEKKKEVWMLESHTKSIRAITNTEHIKVTMDIQTMRKRRNTIFGIGHYRITDNQGGLIELQQKGILS</sequence>
<keyword evidence="2" id="KW-1185">Reference proteome</keyword>
<dbReference type="AlphaFoldDB" id="A0A151CHY0"/>